<accession>A0AAD7CS56</accession>
<evidence type="ECO:0000256" key="1">
    <source>
        <dbReference type="SAM" id="MobiDB-lite"/>
    </source>
</evidence>
<sequence length="220" mass="25334">MYMDDVNSWARAREEERSGKGAIDASTVWPAQVPVTVWWFKIMMSEEDVKVREVFSDEPEKKISYLSIKTLTNYLCGVRGEQHLKKDRTLIERDIRESFAGQEPRPRTRSYGKNQGDGESYVQGTSRTIAWQRGTPEAQDSELRSQKSRSTPEPTEILHIAGWKTAGSKDRRNRHWQSRDRAVREVVVVVMVRKKDLESHHINRSTADAAVELAYAKKAE</sequence>
<evidence type="ECO:0000313" key="2">
    <source>
        <dbReference type="EMBL" id="KAJ7660624.1"/>
    </source>
</evidence>
<dbReference type="Proteomes" id="UP001221757">
    <property type="component" value="Unassembled WGS sequence"/>
</dbReference>
<protein>
    <submittedName>
        <fullName evidence="2">Uncharacterized protein</fullName>
    </submittedName>
</protein>
<comment type="caution">
    <text evidence="2">The sequence shown here is derived from an EMBL/GenBank/DDBJ whole genome shotgun (WGS) entry which is preliminary data.</text>
</comment>
<dbReference type="EMBL" id="JARKIE010000256">
    <property type="protein sequence ID" value="KAJ7660624.1"/>
    <property type="molecule type" value="Genomic_DNA"/>
</dbReference>
<dbReference type="AlphaFoldDB" id="A0AAD7CS56"/>
<reference evidence="2" key="1">
    <citation type="submission" date="2023-03" db="EMBL/GenBank/DDBJ databases">
        <title>Massive genome expansion in bonnet fungi (Mycena s.s.) driven by repeated elements and novel gene families across ecological guilds.</title>
        <authorList>
            <consortium name="Lawrence Berkeley National Laboratory"/>
            <person name="Harder C.B."/>
            <person name="Miyauchi S."/>
            <person name="Viragh M."/>
            <person name="Kuo A."/>
            <person name="Thoen E."/>
            <person name="Andreopoulos B."/>
            <person name="Lu D."/>
            <person name="Skrede I."/>
            <person name="Drula E."/>
            <person name="Henrissat B."/>
            <person name="Morin E."/>
            <person name="Kohler A."/>
            <person name="Barry K."/>
            <person name="LaButti K."/>
            <person name="Morin E."/>
            <person name="Salamov A."/>
            <person name="Lipzen A."/>
            <person name="Mereny Z."/>
            <person name="Hegedus B."/>
            <person name="Baldrian P."/>
            <person name="Stursova M."/>
            <person name="Weitz H."/>
            <person name="Taylor A."/>
            <person name="Grigoriev I.V."/>
            <person name="Nagy L.G."/>
            <person name="Martin F."/>
            <person name="Kauserud H."/>
        </authorList>
    </citation>
    <scope>NUCLEOTIDE SEQUENCE</scope>
    <source>
        <strain evidence="2">CBHHK067</strain>
    </source>
</reference>
<keyword evidence="3" id="KW-1185">Reference proteome</keyword>
<evidence type="ECO:0000313" key="3">
    <source>
        <dbReference type="Proteomes" id="UP001221757"/>
    </source>
</evidence>
<name>A0AAD7CS56_MYCRO</name>
<organism evidence="2 3">
    <name type="scientific">Mycena rosella</name>
    <name type="common">Pink bonnet</name>
    <name type="synonym">Agaricus rosellus</name>
    <dbReference type="NCBI Taxonomy" id="1033263"/>
    <lineage>
        <taxon>Eukaryota</taxon>
        <taxon>Fungi</taxon>
        <taxon>Dikarya</taxon>
        <taxon>Basidiomycota</taxon>
        <taxon>Agaricomycotina</taxon>
        <taxon>Agaricomycetes</taxon>
        <taxon>Agaricomycetidae</taxon>
        <taxon>Agaricales</taxon>
        <taxon>Marasmiineae</taxon>
        <taxon>Mycenaceae</taxon>
        <taxon>Mycena</taxon>
    </lineage>
</organism>
<proteinExistence type="predicted"/>
<feature type="region of interest" description="Disordered" evidence="1">
    <location>
        <begin position="95"/>
        <end position="157"/>
    </location>
</feature>
<gene>
    <name evidence="2" type="ORF">B0H17DRAFT_1144875</name>
</gene>